<dbReference type="Pfam" id="PF01636">
    <property type="entry name" value="APH"/>
    <property type="match status" value="1"/>
</dbReference>
<dbReference type="Gene3D" id="3.90.1200.10">
    <property type="match status" value="1"/>
</dbReference>
<dbReference type="RefSeq" id="XP_056056661.1">
    <property type="nucleotide sequence ID" value="XM_056202061.1"/>
</dbReference>
<dbReference type="InterPro" id="IPR011009">
    <property type="entry name" value="Kinase-like_dom_sf"/>
</dbReference>
<feature type="domain" description="Aminoglycoside phosphotransferase" evidence="1">
    <location>
        <begin position="150"/>
        <end position="334"/>
    </location>
</feature>
<dbReference type="SUPFAM" id="SSF56112">
    <property type="entry name" value="Protein kinase-like (PK-like)"/>
    <property type="match status" value="1"/>
</dbReference>
<gene>
    <name evidence="2" type="ORF">LMH87_008826</name>
</gene>
<protein>
    <recommendedName>
        <fullName evidence="1">Aminoglycoside phosphotransferase domain-containing protein</fullName>
    </recommendedName>
</protein>
<sequence>MRVLTRSPEYEKEPVIMETINAIQFAGYAYDANLHYCDGTPLPMNKMSLARLSTDSPSEPPLPSPYLVQLQRSFANALKQFSVEEECAQPWPERQAPKFWNRSWLLFFRRLWHFVLRCFRTWKYRRMLPPCDQIYVNQIYESSSVGLIAKRDKGNETAALALLEAEAPDVPAPLLIDTFEDGDGNSIAAMTQVPGVQAISVLYRMTYQERRQFADDLGAAIAQIRQISNMSKPLFTGISKIRSQGSKIHDPCVGYEACGPFENEWDWNMFMTGGRPEFWRSSHPEAFLSEHESKFTHADLHLNNNLVDAGKLSGIIDWEISGFYPEYWEFAKGMHAGLNSRSSRPIHRQIWQGKYEAKGNWWRLSCLFFRGGLRALKSEGRRVRAQNTKGQKTPTRK</sequence>
<evidence type="ECO:0000313" key="3">
    <source>
        <dbReference type="Proteomes" id="UP001144673"/>
    </source>
</evidence>
<dbReference type="InterPro" id="IPR002575">
    <property type="entry name" value="Aminoglycoside_PTrfase"/>
</dbReference>
<dbReference type="Proteomes" id="UP001144673">
    <property type="component" value="Unassembled WGS sequence"/>
</dbReference>
<evidence type="ECO:0000259" key="1">
    <source>
        <dbReference type="Pfam" id="PF01636"/>
    </source>
</evidence>
<dbReference type="EMBL" id="JAJHUN010000006">
    <property type="protein sequence ID" value="KAJ4158294.1"/>
    <property type="molecule type" value="Genomic_DNA"/>
</dbReference>
<dbReference type="KEGG" id="amus:LMH87_008826"/>
<dbReference type="GeneID" id="80895985"/>
<dbReference type="InterPro" id="IPR051678">
    <property type="entry name" value="AGP_Transferase"/>
</dbReference>
<reference evidence="2" key="1">
    <citation type="journal article" date="2023" name="Access Microbiol">
        <title>De-novo genome assembly for Akanthomyces muscarius, a biocontrol agent of insect agricultural pests.</title>
        <authorList>
            <person name="Erdos Z."/>
            <person name="Studholme D.J."/>
            <person name="Raymond B."/>
            <person name="Sharma M."/>
        </authorList>
    </citation>
    <scope>NUCLEOTIDE SEQUENCE</scope>
    <source>
        <strain evidence="2">Ve6</strain>
    </source>
</reference>
<dbReference type="PANTHER" id="PTHR21310">
    <property type="entry name" value="AMINOGLYCOSIDE PHOSPHOTRANSFERASE-RELATED-RELATED"/>
    <property type="match status" value="1"/>
</dbReference>
<dbReference type="AlphaFoldDB" id="A0A9W8QH36"/>
<organism evidence="2 3">
    <name type="scientific">Akanthomyces muscarius</name>
    <name type="common">Entomopathogenic fungus</name>
    <name type="synonym">Lecanicillium muscarium</name>
    <dbReference type="NCBI Taxonomy" id="2231603"/>
    <lineage>
        <taxon>Eukaryota</taxon>
        <taxon>Fungi</taxon>
        <taxon>Dikarya</taxon>
        <taxon>Ascomycota</taxon>
        <taxon>Pezizomycotina</taxon>
        <taxon>Sordariomycetes</taxon>
        <taxon>Hypocreomycetidae</taxon>
        <taxon>Hypocreales</taxon>
        <taxon>Cordycipitaceae</taxon>
        <taxon>Akanthomyces</taxon>
    </lineage>
</organism>
<name>A0A9W8QH36_AKAMU</name>
<evidence type="ECO:0000313" key="2">
    <source>
        <dbReference type="EMBL" id="KAJ4158294.1"/>
    </source>
</evidence>
<comment type="caution">
    <text evidence="2">The sequence shown here is derived from an EMBL/GenBank/DDBJ whole genome shotgun (WGS) entry which is preliminary data.</text>
</comment>
<accession>A0A9W8QH36</accession>
<keyword evidence="3" id="KW-1185">Reference proteome</keyword>
<proteinExistence type="predicted"/>
<dbReference type="PANTHER" id="PTHR21310:SF58">
    <property type="entry name" value="AMINOGLYCOSIDE PHOSPHOTRANSFERASE DOMAIN-CONTAINING PROTEIN"/>
    <property type="match status" value="1"/>
</dbReference>